<name>A0A1Q9DGJ9_SYMMI</name>
<dbReference type="AlphaFoldDB" id="A0A1Q9DGJ9"/>
<protein>
    <submittedName>
        <fullName evidence="2">Uncharacterized protein</fullName>
    </submittedName>
</protein>
<dbReference type="Proteomes" id="UP000186817">
    <property type="component" value="Unassembled WGS sequence"/>
</dbReference>
<evidence type="ECO:0000313" key="3">
    <source>
        <dbReference type="Proteomes" id="UP000186817"/>
    </source>
</evidence>
<reference evidence="2 3" key="1">
    <citation type="submission" date="2016-02" db="EMBL/GenBank/DDBJ databases">
        <title>Genome analysis of coral dinoflagellate symbionts highlights evolutionary adaptations to a symbiotic lifestyle.</title>
        <authorList>
            <person name="Aranda M."/>
            <person name="Li Y."/>
            <person name="Liew Y.J."/>
            <person name="Baumgarten S."/>
            <person name="Simakov O."/>
            <person name="Wilson M."/>
            <person name="Piel J."/>
            <person name="Ashoor H."/>
            <person name="Bougouffa S."/>
            <person name="Bajic V.B."/>
            <person name="Ryu T."/>
            <person name="Ravasi T."/>
            <person name="Bayer T."/>
            <person name="Micklem G."/>
            <person name="Kim H."/>
            <person name="Bhak J."/>
            <person name="Lajeunesse T.C."/>
            <person name="Voolstra C.R."/>
        </authorList>
    </citation>
    <scope>NUCLEOTIDE SEQUENCE [LARGE SCALE GENOMIC DNA]</scope>
    <source>
        <strain evidence="2 3">CCMP2467</strain>
    </source>
</reference>
<organism evidence="2 3">
    <name type="scientific">Symbiodinium microadriaticum</name>
    <name type="common">Dinoflagellate</name>
    <name type="synonym">Zooxanthella microadriatica</name>
    <dbReference type="NCBI Taxonomy" id="2951"/>
    <lineage>
        <taxon>Eukaryota</taxon>
        <taxon>Sar</taxon>
        <taxon>Alveolata</taxon>
        <taxon>Dinophyceae</taxon>
        <taxon>Suessiales</taxon>
        <taxon>Symbiodiniaceae</taxon>
        <taxon>Symbiodinium</taxon>
    </lineage>
</organism>
<dbReference type="EMBL" id="LSRX01000552">
    <property type="protein sequence ID" value="OLP94220.1"/>
    <property type="molecule type" value="Genomic_DNA"/>
</dbReference>
<feature type="compositionally biased region" description="Polar residues" evidence="1">
    <location>
        <begin position="1"/>
        <end position="45"/>
    </location>
</feature>
<feature type="region of interest" description="Disordered" evidence="1">
    <location>
        <begin position="1"/>
        <end position="57"/>
    </location>
</feature>
<evidence type="ECO:0000313" key="2">
    <source>
        <dbReference type="EMBL" id="OLP94220.1"/>
    </source>
</evidence>
<proteinExistence type="predicted"/>
<evidence type="ECO:0000256" key="1">
    <source>
        <dbReference type="SAM" id="MobiDB-lite"/>
    </source>
</evidence>
<keyword evidence="3" id="KW-1185">Reference proteome</keyword>
<sequence length="103" mass="11009">MAGTSRANLDSQRVDKQQVQLPGAQDTQTLLRVRRSQQCSSNPEAQQHEQQKPATRPVEATVGMVSLPDDTPTVDAQVTAPHQTLTVADAIAGIRAKTPPSLA</sequence>
<comment type="caution">
    <text evidence="2">The sequence shown here is derived from an EMBL/GenBank/DDBJ whole genome shotgun (WGS) entry which is preliminary data.</text>
</comment>
<accession>A0A1Q9DGJ9</accession>
<gene>
    <name evidence="2" type="ORF">AK812_SmicGene23796</name>
</gene>